<accession>A0A6J7MYN4</accession>
<gene>
    <name evidence="2" type="ORF">UFOPK4000_00284</name>
</gene>
<dbReference type="AlphaFoldDB" id="A0A6J7MYN4"/>
<name>A0A6J7MYN4_9ZZZZ</name>
<dbReference type="EMBL" id="CAFBOT010000028">
    <property type="protein sequence ID" value="CAB4984142.1"/>
    <property type="molecule type" value="Genomic_DNA"/>
</dbReference>
<evidence type="ECO:0000313" key="2">
    <source>
        <dbReference type="EMBL" id="CAB4984142.1"/>
    </source>
</evidence>
<reference evidence="2" key="1">
    <citation type="submission" date="2020-05" db="EMBL/GenBank/DDBJ databases">
        <authorList>
            <person name="Chiriac C."/>
            <person name="Salcher M."/>
            <person name="Ghai R."/>
            <person name="Kavagutti S V."/>
        </authorList>
    </citation>
    <scope>NUCLEOTIDE SEQUENCE</scope>
</reference>
<feature type="compositionally biased region" description="Polar residues" evidence="1">
    <location>
        <begin position="189"/>
        <end position="228"/>
    </location>
</feature>
<sequence length="235" mass="24720">MKRSSARPTQSPCPLPRKASITVFGASALAAAIATEPSNSETVARNASSNDDPPEIRRDTAVGITLASVVIGSAIFSERRSVISAWLSTSPFNAATRYGAPAAAPTSSLFTGCAFGSEMMPTLAQRVCPITETRALGWLTNSRSNSSLRTASRITRVLSPSSPISAAALYTKDQARVALPTRTEREVNKGSSVRPASNGTTLLSDASISWPQTNTLTPAESRPRTSMRSMAANDC</sequence>
<evidence type="ECO:0000256" key="1">
    <source>
        <dbReference type="SAM" id="MobiDB-lite"/>
    </source>
</evidence>
<proteinExistence type="predicted"/>
<protein>
    <submittedName>
        <fullName evidence="2">Unannotated protein</fullName>
    </submittedName>
</protein>
<organism evidence="2">
    <name type="scientific">freshwater metagenome</name>
    <dbReference type="NCBI Taxonomy" id="449393"/>
    <lineage>
        <taxon>unclassified sequences</taxon>
        <taxon>metagenomes</taxon>
        <taxon>ecological metagenomes</taxon>
    </lineage>
</organism>
<feature type="region of interest" description="Disordered" evidence="1">
    <location>
        <begin position="183"/>
        <end position="235"/>
    </location>
</feature>